<name>A0A1H2YHB4_HALVA</name>
<reference evidence="2 3" key="1">
    <citation type="submission" date="2016-10" db="EMBL/GenBank/DDBJ databases">
        <authorList>
            <person name="de Groot N.N."/>
        </authorList>
    </citation>
    <scope>NUCLEOTIDE SEQUENCE [LARGE SCALE GENOMIC DNA]</scope>
    <source>
        <strain evidence="2 3">DSM 3756</strain>
    </source>
</reference>
<keyword evidence="1" id="KW-0812">Transmembrane</keyword>
<feature type="transmembrane region" description="Helical" evidence="1">
    <location>
        <begin position="105"/>
        <end position="123"/>
    </location>
</feature>
<evidence type="ECO:0000313" key="3">
    <source>
        <dbReference type="Proteomes" id="UP000182573"/>
    </source>
</evidence>
<organism evidence="2 3">
    <name type="scientific">Haloarcula vallismortis</name>
    <name type="common">Halobacterium vallismortis</name>
    <dbReference type="NCBI Taxonomy" id="28442"/>
    <lineage>
        <taxon>Archaea</taxon>
        <taxon>Methanobacteriati</taxon>
        <taxon>Methanobacteriota</taxon>
        <taxon>Stenosarchaea group</taxon>
        <taxon>Halobacteria</taxon>
        <taxon>Halobacteriales</taxon>
        <taxon>Haloarculaceae</taxon>
        <taxon>Haloarcula</taxon>
    </lineage>
</organism>
<feature type="transmembrane region" description="Helical" evidence="1">
    <location>
        <begin position="79"/>
        <end position="99"/>
    </location>
</feature>
<keyword evidence="1" id="KW-0472">Membrane</keyword>
<evidence type="ECO:0000256" key="1">
    <source>
        <dbReference type="SAM" id="Phobius"/>
    </source>
</evidence>
<dbReference type="Proteomes" id="UP000182573">
    <property type="component" value="Unassembled WGS sequence"/>
</dbReference>
<keyword evidence="1" id="KW-1133">Transmembrane helix</keyword>
<protein>
    <submittedName>
        <fullName evidence="2">Uncharacterized protein</fullName>
    </submittedName>
</protein>
<dbReference type="RefSeq" id="WP_004518227.1">
    <property type="nucleotide sequence ID" value="NZ_FNOF01000012.1"/>
</dbReference>
<accession>A0A1H2YHB4</accession>
<sequence>MRIPDLDTDITLGEHQSKETVTISLPKWKTALFHLSKALLGLLDKIDTNDSYYDFEIKPSETEKIRMFFFAGILDRSKYYLPVLTFVLGLFILDTVYFYKINPQIYGLVLDMIGAIVIAFGLFRGTTGIERDTTTHSTGSTLGGRVWKDKKELSAVVRNTVDGVWGTFFLLSGFTVQIVAVSGIL</sequence>
<dbReference type="AlphaFoldDB" id="A0A1H2YHB4"/>
<gene>
    <name evidence="2" type="ORF">SAMN05443574_112121</name>
</gene>
<dbReference type="EMBL" id="FNOF01000012">
    <property type="protein sequence ID" value="SDX04470.1"/>
    <property type="molecule type" value="Genomic_DNA"/>
</dbReference>
<proteinExistence type="predicted"/>
<evidence type="ECO:0000313" key="2">
    <source>
        <dbReference type="EMBL" id="SDX04470.1"/>
    </source>
</evidence>